<dbReference type="FunFam" id="3.40.50.1820:FF:000650">
    <property type="entry name" value="Lysosomal Pro-X carboxypeptidase isoform A"/>
    <property type="match status" value="1"/>
</dbReference>
<dbReference type="InterPro" id="IPR008758">
    <property type="entry name" value="Peptidase_S28"/>
</dbReference>
<organism evidence="7 8">
    <name type="scientific">Manihot esculenta</name>
    <name type="common">Cassava</name>
    <name type="synonym">Jatropha manihot</name>
    <dbReference type="NCBI Taxonomy" id="3983"/>
    <lineage>
        <taxon>Eukaryota</taxon>
        <taxon>Viridiplantae</taxon>
        <taxon>Streptophyta</taxon>
        <taxon>Embryophyta</taxon>
        <taxon>Tracheophyta</taxon>
        <taxon>Spermatophyta</taxon>
        <taxon>Magnoliopsida</taxon>
        <taxon>eudicotyledons</taxon>
        <taxon>Gunneridae</taxon>
        <taxon>Pentapetalae</taxon>
        <taxon>rosids</taxon>
        <taxon>fabids</taxon>
        <taxon>Malpighiales</taxon>
        <taxon>Euphorbiaceae</taxon>
        <taxon>Crotonoideae</taxon>
        <taxon>Manihoteae</taxon>
        <taxon>Manihot</taxon>
    </lineage>
</organism>
<dbReference type="SUPFAM" id="SSF53474">
    <property type="entry name" value="alpha/beta-Hydrolases"/>
    <property type="match status" value="1"/>
</dbReference>
<evidence type="ECO:0000256" key="3">
    <source>
        <dbReference type="ARBA" id="ARBA00022729"/>
    </source>
</evidence>
<keyword evidence="5" id="KW-0325">Glycoprotein</keyword>
<comment type="caution">
    <text evidence="7">The sequence shown here is derived from an EMBL/GenBank/DDBJ whole genome shotgun (WGS) entry which is preliminary data.</text>
</comment>
<evidence type="ECO:0000256" key="4">
    <source>
        <dbReference type="ARBA" id="ARBA00022801"/>
    </source>
</evidence>
<dbReference type="InterPro" id="IPR042269">
    <property type="entry name" value="Ser_carbopepase_S28_SKS"/>
</dbReference>
<dbReference type="FunFam" id="1.20.120.980:FF:000006">
    <property type="entry name" value="Serine carboxypeptidase S28 family protein"/>
    <property type="match status" value="1"/>
</dbReference>
<reference evidence="8" key="1">
    <citation type="journal article" date="2016" name="Nat. Biotechnol.">
        <title>Sequencing wild and cultivated cassava and related species reveals extensive interspecific hybridization and genetic diversity.</title>
        <authorList>
            <person name="Bredeson J.V."/>
            <person name="Lyons J.B."/>
            <person name="Prochnik S.E."/>
            <person name="Wu G.A."/>
            <person name="Ha C.M."/>
            <person name="Edsinger-Gonzales E."/>
            <person name="Grimwood J."/>
            <person name="Schmutz J."/>
            <person name="Rabbi I.Y."/>
            <person name="Egesi C."/>
            <person name="Nauluvula P."/>
            <person name="Lebot V."/>
            <person name="Ndunguru J."/>
            <person name="Mkamilo G."/>
            <person name="Bart R.S."/>
            <person name="Setter T.L."/>
            <person name="Gleadow R.M."/>
            <person name="Kulakow P."/>
            <person name="Ferguson M.E."/>
            <person name="Rounsley S."/>
            <person name="Rokhsar D.S."/>
        </authorList>
    </citation>
    <scope>NUCLEOTIDE SEQUENCE [LARGE SCALE GENOMIC DNA]</scope>
    <source>
        <strain evidence="8">cv. AM560-2</strain>
    </source>
</reference>
<dbReference type="Gramene" id="Manes.04G011600.1.v8.1">
    <property type="protein sequence ID" value="Manes.04G011600.1.v8.1.CDS"/>
    <property type="gene ID" value="Manes.04G011600.v8.1"/>
</dbReference>
<dbReference type="GO" id="GO:0008239">
    <property type="term" value="F:dipeptidyl-peptidase activity"/>
    <property type="evidence" value="ECO:0000318"/>
    <property type="project" value="GO_Central"/>
</dbReference>
<dbReference type="OrthoDB" id="2130629at2759"/>
<dbReference type="Gene3D" id="3.40.50.1820">
    <property type="entry name" value="alpha/beta hydrolase"/>
    <property type="match status" value="1"/>
</dbReference>
<feature type="chain" id="PRO_5013243016" description="Lysosomal Pro-X carboxypeptidase" evidence="6">
    <location>
        <begin position="24"/>
        <end position="512"/>
    </location>
</feature>
<comment type="similarity">
    <text evidence="1">Belongs to the peptidase S28 family.</text>
</comment>
<dbReference type="PANTHER" id="PTHR11010:SF110">
    <property type="entry name" value="PROLYLCARBOXYPEPTIDASE-LIKE PROTEIN-RELATED"/>
    <property type="match status" value="1"/>
</dbReference>
<sequence>MHILRYPFHQFLSILLLILSLHASAVQSKISRLRALRKHSRGNDLPQSSMSSESAASSDFVTFYYSQTLDHFNYKPESYTTFKQRYVMNFKYWGGPNTSAPIFVFFGAEENIDDDLHAIGFLTDNAPRFKALLLYIEHRYYGKSVPFGSSKEALRNASSLGYFNSAQAIADYAAVIMHVKKKYSANTSPVIVIGGSYGGMLASWFRLKYPHVALGALASSAPILYFDDIAPRNGYYSIVTKDFKETSESCYNTIRKSWAEIERVASKPNGLSMLSKKFKTCSPLKRTFELKDYLDSIYCEAAQYNEPPNYPVSVVCGGIDAAPKGSDILSKIFGGVVAFMGDKPCYDMDEFYDPSQDTSIAWRWQTCSELVMPIGHDRNTMFPPAPFNLKSYIKECKTLFGVLPQPHWVTTYYGGHDLKLILHRFASNIIFSNGLRDPYSSGGVLESISDSIVALTTVNGSHCLDIQGERPSDPHWLVMQRKSEVEIIKAWISKYYTDLAELRDGTTTPSYF</sequence>
<evidence type="ECO:0000256" key="2">
    <source>
        <dbReference type="ARBA" id="ARBA00022670"/>
    </source>
</evidence>
<dbReference type="Pfam" id="PF05577">
    <property type="entry name" value="Peptidase_S28"/>
    <property type="match status" value="1"/>
</dbReference>
<evidence type="ECO:0000256" key="5">
    <source>
        <dbReference type="ARBA" id="ARBA00023180"/>
    </source>
</evidence>
<dbReference type="GO" id="GO:0006508">
    <property type="term" value="P:proteolysis"/>
    <property type="evidence" value="ECO:0007669"/>
    <property type="project" value="UniProtKB-KW"/>
</dbReference>
<dbReference type="InterPro" id="IPR029058">
    <property type="entry name" value="AB_hydrolase_fold"/>
</dbReference>
<evidence type="ECO:0000313" key="7">
    <source>
        <dbReference type="EMBL" id="OAY51497.1"/>
    </source>
</evidence>
<dbReference type="Proteomes" id="UP000091857">
    <property type="component" value="Chromosome 4"/>
</dbReference>
<protein>
    <recommendedName>
        <fullName evidence="9">Lysosomal Pro-X carboxypeptidase</fullName>
    </recommendedName>
</protein>
<accession>A0A2C9VZY5</accession>
<dbReference type="GO" id="GO:0070008">
    <property type="term" value="F:serine-type exopeptidase activity"/>
    <property type="evidence" value="ECO:0007669"/>
    <property type="project" value="InterPro"/>
</dbReference>
<keyword evidence="2" id="KW-0645">Protease</keyword>
<evidence type="ECO:0008006" key="9">
    <source>
        <dbReference type="Google" id="ProtNLM"/>
    </source>
</evidence>
<evidence type="ECO:0000256" key="1">
    <source>
        <dbReference type="ARBA" id="ARBA00011079"/>
    </source>
</evidence>
<dbReference type="Gene3D" id="1.20.120.980">
    <property type="entry name" value="Serine carboxypeptidase S28, SKS domain"/>
    <property type="match status" value="1"/>
</dbReference>
<evidence type="ECO:0000256" key="6">
    <source>
        <dbReference type="SAM" id="SignalP"/>
    </source>
</evidence>
<dbReference type="AlphaFoldDB" id="A0A2C9VZY5"/>
<keyword evidence="8" id="KW-1185">Reference proteome</keyword>
<proteinExistence type="inferred from homology"/>
<dbReference type="PANTHER" id="PTHR11010">
    <property type="entry name" value="PROTEASE S28 PRO-X CARBOXYPEPTIDASE-RELATED"/>
    <property type="match status" value="1"/>
</dbReference>
<keyword evidence="4" id="KW-0378">Hydrolase</keyword>
<evidence type="ECO:0000313" key="8">
    <source>
        <dbReference type="Proteomes" id="UP000091857"/>
    </source>
</evidence>
<dbReference type="OMA" id="YIGWRWQ"/>
<dbReference type="EMBL" id="CM004390">
    <property type="protein sequence ID" value="OAY51497.1"/>
    <property type="molecule type" value="Genomic_DNA"/>
</dbReference>
<keyword evidence="3 6" id="KW-0732">Signal</keyword>
<feature type="signal peptide" evidence="6">
    <location>
        <begin position="1"/>
        <end position="23"/>
    </location>
</feature>
<name>A0A2C9VZY5_MANES</name>
<gene>
    <name evidence="7" type="ORF">MANES_04G011600v8</name>
</gene>